<feature type="domain" description="RWD" evidence="6">
    <location>
        <begin position="1"/>
        <end position="120"/>
    </location>
</feature>
<keyword evidence="1 3" id="KW-0863">Zinc-finger</keyword>
<evidence type="ECO:0000256" key="2">
    <source>
        <dbReference type="ARBA" id="ARBA00022833"/>
    </source>
</evidence>
<dbReference type="CDD" id="cd16470">
    <property type="entry name" value="RING-H2_RNF25"/>
    <property type="match status" value="1"/>
</dbReference>
<dbReference type="GO" id="GO:0008270">
    <property type="term" value="F:zinc ion binding"/>
    <property type="evidence" value="ECO:0007669"/>
    <property type="project" value="UniProtKB-KW"/>
</dbReference>
<gene>
    <name evidence="7" type="ORF">G9C98_007369</name>
</gene>
<dbReference type="FunFam" id="3.30.40.10:FF:000215">
    <property type="entry name" value="E3 ubiquitin-protein ligase RNF25"/>
    <property type="match status" value="1"/>
</dbReference>
<evidence type="ECO:0008006" key="9">
    <source>
        <dbReference type="Google" id="ProtNLM"/>
    </source>
</evidence>
<feature type="region of interest" description="Disordered" evidence="4">
    <location>
        <begin position="265"/>
        <end position="291"/>
    </location>
</feature>
<keyword evidence="2" id="KW-0862">Zinc</keyword>
<dbReference type="SMART" id="SM00591">
    <property type="entry name" value="RWD"/>
    <property type="match status" value="1"/>
</dbReference>
<dbReference type="GO" id="GO:0051246">
    <property type="term" value="P:regulation of protein metabolic process"/>
    <property type="evidence" value="ECO:0007669"/>
    <property type="project" value="UniProtKB-ARBA"/>
</dbReference>
<feature type="region of interest" description="Disordered" evidence="4">
    <location>
        <begin position="322"/>
        <end position="349"/>
    </location>
</feature>
<feature type="compositionally biased region" description="Basic residues" evidence="4">
    <location>
        <begin position="322"/>
        <end position="333"/>
    </location>
</feature>
<dbReference type="GO" id="GO:0005634">
    <property type="term" value="C:nucleus"/>
    <property type="evidence" value="ECO:0007669"/>
    <property type="project" value="TreeGrafter"/>
</dbReference>
<organism evidence="7 8">
    <name type="scientific">Cotesia typhae</name>
    <dbReference type="NCBI Taxonomy" id="2053667"/>
    <lineage>
        <taxon>Eukaryota</taxon>
        <taxon>Metazoa</taxon>
        <taxon>Ecdysozoa</taxon>
        <taxon>Arthropoda</taxon>
        <taxon>Hexapoda</taxon>
        <taxon>Insecta</taxon>
        <taxon>Pterygota</taxon>
        <taxon>Neoptera</taxon>
        <taxon>Endopterygota</taxon>
        <taxon>Hymenoptera</taxon>
        <taxon>Apocrita</taxon>
        <taxon>Ichneumonoidea</taxon>
        <taxon>Braconidae</taxon>
        <taxon>Microgastrinae</taxon>
        <taxon>Cotesia</taxon>
    </lineage>
</organism>
<dbReference type="Pfam" id="PF05773">
    <property type="entry name" value="RWD"/>
    <property type="match status" value="1"/>
</dbReference>
<sequence length="349" mass="40329">MDNYFQIQLDTFLIFGICMSSVICYQKKSKLFVLFCWKMSLKYKKMIDPQSQYVCITLIVHLVSDYPDVPPKISLKNPRGLDESTLKIIQKELEVKCQKFSGQPVVFELIELVREHLTQKNLPTGQCVVCLYGFRDGDKFTKTECYHYFHSHCLAAHIIASERYYREELDKLPQWQQDIAKEFKALCPVCREVINCDMNTLSLAPPPVDVEAATTFSISAELRDLQLKMSALYLHQQKQGGIIDPEAEEIKMLLRTNTTYDGVQSSMSSVENNPSQFSLQSIVHSSSNPDDEHLFEQEDLFQRPSSQRNNFRSVLNHQHYYGRRAGGHNRGHNNHQNSDRSKQSNHVPR</sequence>
<dbReference type="InterPro" id="IPR001841">
    <property type="entry name" value="Znf_RING"/>
</dbReference>
<evidence type="ECO:0000259" key="5">
    <source>
        <dbReference type="PROSITE" id="PS50089"/>
    </source>
</evidence>
<dbReference type="FunFam" id="3.10.110.10:FF:000050">
    <property type="entry name" value="eIF-2-alpha kinase GCN2"/>
    <property type="match status" value="1"/>
</dbReference>
<dbReference type="SMART" id="SM00184">
    <property type="entry name" value="RING"/>
    <property type="match status" value="1"/>
</dbReference>
<dbReference type="OrthoDB" id="432311at2759"/>
<reference evidence="7" key="1">
    <citation type="submission" date="2020-03" db="EMBL/GenBank/DDBJ databases">
        <authorList>
            <person name="Chebbi M.A."/>
            <person name="Drezen J.M."/>
        </authorList>
    </citation>
    <scope>NUCLEOTIDE SEQUENCE</scope>
    <source>
        <tissue evidence="7">Whole body</tissue>
    </source>
</reference>
<accession>A0A8J5R1M5</accession>
<dbReference type="GO" id="GO:0061630">
    <property type="term" value="F:ubiquitin protein ligase activity"/>
    <property type="evidence" value="ECO:0007669"/>
    <property type="project" value="InterPro"/>
</dbReference>
<feature type="compositionally biased region" description="Polar residues" evidence="4">
    <location>
        <begin position="265"/>
        <end position="288"/>
    </location>
</feature>
<dbReference type="PROSITE" id="PS50089">
    <property type="entry name" value="ZF_RING_2"/>
    <property type="match status" value="1"/>
</dbReference>
<feature type="domain" description="RING-type" evidence="5">
    <location>
        <begin position="127"/>
        <end position="191"/>
    </location>
</feature>
<dbReference type="InterPro" id="IPR006575">
    <property type="entry name" value="RWD_dom"/>
</dbReference>
<dbReference type="GO" id="GO:0033554">
    <property type="term" value="P:cellular response to stress"/>
    <property type="evidence" value="ECO:0007669"/>
    <property type="project" value="UniProtKB-ARBA"/>
</dbReference>
<evidence type="ECO:0000313" key="8">
    <source>
        <dbReference type="Proteomes" id="UP000729913"/>
    </source>
</evidence>
<dbReference type="AlphaFoldDB" id="A0A8J5R1M5"/>
<proteinExistence type="predicted"/>
<dbReference type="PROSITE" id="PS50908">
    <property type="entry name" value="RWD"/>
    <property type="match status" value="1"/>
</dbReference>
<keyword evidence="1 3" id="KW-0479">Metal-binding</keyword>
<dbReference type="InterPro" id="IPR039133">
    <property type="entry name" value="RNF25"/>
</dbReference>
<dbReference type="EMBL" id="JAAOIC020000042">
    <property type="protein sequence ID" value="KAG8038662.1"/>
    <property type="molecule type" value="Genomic_DNA"/>
</dbReference>
<dbReference type="Pfam" id="PF17123">
    <property type="entry name" value="zf-RING_11"/>
    <property type="match status" value="1"/>
</dbReference>
<evidence type="ECO:0000259" key="6">
    <source>
        <dbReference type="PROSITE" id="PS50908"/>
    </source>
</evidence>
<dbReference type="GO" id="GO:0010468">
    <property type="term" value="P:regulation of gene expression"/>
    <property type="evidence" value="ECO:0007669"/>
    <property type="project" value="UniProtKB-ARBA"/>
</dbReference>
<dbReference type="CDD" id="cd23818">
    <property type="entry name" value="RWD_RNF25"/>
    <property type="match status" value="1"/>
</dbReference>
<evidence type="ECO:0000256" key="4">
    <source>
        <dbReference type="SAM" id="MobiDB-lite"/>
    </source>
</evidence>
<dbReference type="PANTHER" id="PTHR13198">
    <property type="entry name" value="RING FINGER PROTEIN 25"/>
    <property type="match status" value="1"/>
</dbReference>
<dbReference type="GO" id="GO:0009893">
    <property type="term" value="P:positive regulation of metabolic process"/>
    <property type="evidence" value="ECO:0007669"/>
    <property type="project" value="UniProtKB-ARBA"/>
</dbReference>
<name>A0A8J5R1M5_9HYME</name>
<dbReference type="GO" id="GO:0016567">
    <property type="term" value="P:protein ubiquitination"/>
    <property type="evidence" value="ECO:0007669"/>
    <property type="project" value="TreeGrafter"/>
</dbReference>
<evidence type="ECO:0000256" key="1">
    <source>
        <dbReference type="ARBA" id="ARBA00022771"/>
    </source>
</evidence>
<dbReference type="Proteomes" id="UP000729913">
    <property type="component" value="Unassembled WGS sequence"/>
</dbReference>
<reference evidence="7" key="2">
    <citation type="submission" date="2021-04" db="EMBL/GenBank/DDBJ databases">
        <title>Genome-wide patterns of bracovirus chromosomal integration into multiple host tissues during parasitism.</title>
        <authorList>
            <person name="Chebbi M.A.C."/>
        </authorList>
    </citation>
    <scope>NUCLEOTIDE SEQUENCE</scope>
    <source>
        <tissue evidence="7">Whole body</tissue>
    </source>
</reference>
<dbReference type="PANTHER" id="PTHR13198:SF4">
    <property type="entry name" value="E3 UBIQUITIN-PROTEIN LIGASE RNF25"/>
    <property type="match status" value="1"/>
</dbReference>
<comment type="caution">
    <text evidence="7">The sequence shown here is derived from an EMBL/GenBank/DDBJ whole genome shotgun (WGS) entry which is preliminary data.</text>
</comment>
<keyword evidence="8" id="KW-1185">Reference proteome</keyword>
<evidence type="ECO:0000256" key="3">
    <source>
        <dbReference type="PROSITE-ProRule" id="PRU00175"/>
    </source>
</evidence>
<evidence type="ECO:0000313" key="7">
    <source>
        <dbReference type="EMBL" id="KAG8038662.1"/>
    </source>
</evidence>
<protein>
    <recommendedName>
        <fullName evidence="9">E3 ubiquitin-protein ligase RNF25</fullName>
    </recommendedName>
</protein>